<gene>
    <name evidence="4" type="ORF">GYA55_02870</name>
</gene>
<proteinExistence type="predicted"/>
<keyword evidence="2" id="KW-0067">ATP-binding</keyword>
<sequence length="304" mass="32989">MKESKSKGVKTFNKRQRAFPIEVSKRSRRSMAGITRVISFTSGKGGVGKTHTVLNTAIALAQMGRSVLVLDADLGLANINIMLGVKPTYTIEDLLNGNKSLEEIIISGPEGISIIPGASGVESICDLGSDEKLLLMDAVESLSNSYDYLLIDTRAGVSQDVMYFNSAAAEVICIINNEPTSLTDAYALIKILSQSYGERKVSIIANDVSSDSEGIVAFKKLYRCVSRFLPVQLNYLGYIASSDVVNEAIMSQTSLMLCFPSSEAARCIRAISSQIDEDFINSRVKGGMQFFFKQLLDAGMSSDR</sequence>
<dbReference type="GO" id="GO:0005524">
    <property type="term" value="F:ATP binding"/>
    <property type="evidence" value="ECO:0007669"/>
    <property type="project" value="UniProtKB-KW"/>
</dbReference>
<feature type="domain" description="AAA" evidence="3">
    <location>
        <begin position="36"/>
        <end position="194"/>
    </location>
</feature>
<dbReference type="Proteomes" id="UP000524246">
    <property type="component" value="Unassembled WGS sequence"/>
</dbReference>
<evidence type="ECO:0000259" key="3">
    <source>
        <dbReference type="Pfam" id="PF13614"/>
    </source>
</evidence>
<comment type="caution">
    <text evidence="4">The sequence shown here is derived from an EMBL/GenBank/DDBJ whole genome shotgun (WGS) entry which is preliminary data.</text>
</comment>
<evidence type="ECO:0000313" key="5">
    <source>
        <dbReference type="Proteomes" id="UP000524246"/>
    </source>
</evidence>
<reference evidence="4 5" key="1">
    <citation type="journal article" date="2020" name="Biotechnol. Biofuels">
        <title>New insights from the biogas microbiome by comprehensive genome-resolved metagenomics of nearly 1600 species originating from multiple anaerobic digesters.</title>
        <authorList>
            <person name="Campanaro S."/>
            <person name="Treu L."/>
            <person name="Rodriguez-R L.M."/>
            <person name="Kovalovszki A."/>
            <person name="Ziels R.M."/>
            <person name="Maus I."/>
            <person name="Zhu X."/>
            <person name="Kougias P.G."/>
            <person name="Basile A."/>
            <person name="Luo G."/>
            <person name="Schluter A."/>
            <person name="Konstantinidis K.T."/>
            <person name="Angelidaki I."/>
        </authorList>
    </citation>
    <scope>NUCLEOTIDE SEQUENCE [LARGE SCALE GENOMIC DNA]</scope>
    <source>
        <strain evidence="4">AS27yjCOA_65</strain>
    </source>
</reference>
<dbReference type="InterPro" id="IPR050625">
    <property type="entry name" value="ParA/MinD_ATPase"/>
</dbReference>
<dbReference type="Pfam" id="PF13614">
    <property type="entry name" value="AAA_31"/>
    <property type="match status" value="1"/>
</dbReference>
<dbReference type="EMBL" id="JAAZON010000112">
    <property type="protein sequence ID" value="NMC62088.1"/>
    <property type="molecule type" value="Genomic_DNA"/>
</dbReference>
<dbReference type="GO" id="GO:0016887">
    <property type="term" value="F:ATP hydrolysis activity"/>
    <property type="evidence" value="ECO:0007669"/>
    <property type="project" value="TreeGrafter"/>
</dbReference>
<dbReference type="PIRSF" id="PIRSF003092">
    <property type="entry name" value="MinD"/>
    <property type="match status" value="1"/>
</dbReference>
<dbReference type="PANTHER" id="PTHR43384">
    <property type="entry name" value="SEPTUM SITE-DETERMINING PROTEIN MIND HOMOLOG, CHLOROPLASTIC-RELATED"/>
    <property type="match status" value="1"/>
</dbReference>
<name>A0A7X9FQN4_9DELT</name>
<dbReference type="Gene3D" id="3.40.50.300">
    <property type="entry name" value="P-loop containing nucleotide triphosphate hydrolases"/>
    <property type="match status" value="1"/>
</dbReference>
<dbReference type="InterPro" id="IPR025669">
    <property type="entry name" value="AAA_dom"/>
</dbReference>
<protein>
    <submittedName>
        <fullName evidence="4">MinD/ParA family protein</fullName>
    </submittedName>
</protein>
<evidence type="ECO:0000256" key="2">
    <source>
        <dbReference type="ARBA" id="ARBA00022840"/>
    </source>
</evidence>
<dbReference type="PANTHER" id="PTHR43384:SF4">
    <property type="entry name" value="CELLULOSE BIOSYNTHESIS PROTEIN BCSQ-RELATED"/>
    <property type="match status" value="1"/>
</dbReference>
<dbReference type="AlphaFoldDB" id="A0A7X9FQN4"/>
<dbReference type="SUPFAM" id="SSF52540">
    <property type="entry name" value="P-loop containing nucleoside triphosphate hydrolases"/>
    <property type="match status" value="1"/>
</dbReference>
<evidence type="ECO:0000313" key="4">
    <source>
        <dbReference type="EMBL" id="NMC62088.1"/>
    </source>
</evidence>
<dbReference type="InterPro" id="IPR033875">
    <property type="entry name" value="FlhG"/>
</dbReference>
<dbReference type="CDD" id="cd02038">
    <property type="entry name" value="FlhG-like"/>
    <property type="match status" value="1"/>
</dbReference>
<dbReference type="GO" id="GO:0009898">
    <property type="term" value="C:cytoplasmic side of plasma membrane"/>
    <property type="evidence" value="ECO:0007669"/>
    <property type="project" value="TreeGrafter"/>
</dbReference>
<dbReference type="InterPro" id="IPR025501">
    <property type="entry name" value="MinD_FleN"/>
</dbReference>
<dbReference type="GO" id="GO:0051782">
    <property type="term" value="P:negative regulation of cell division"/>
    <property type="evidence" value="ECO:0007669"/>
    <property type="project" value="TreeGrafter"/>
</dbReference>
<accession>A0A7X9FQN4</accession>
<organism evidence="4 5">
    <name type="scientific">SAR324 cluster bacterium</name>
    <dbReference type="NCBI Taxonomy" id="2024889"/>
    <lineage>
        <taxon>Bacteria</taxon>
        <taxon>Deltaproteobacteria</taxon>
        <taxon>SAR324 cluster</taxon>
    </lineage>
</organism>
<evidence type="ECO:0000256" key="1">
    <source>
        <dbReference type="ARBA" id="ARBA00022741"/>
    </source>
</evidence>
<dbReference type="GO" id="GO:0005829">
    <property type="term" value="C:cytosol"/>
    <property type="evidence" value="ECO:0007669"/>
    <property type="project" value="TreeGrafter"/>
</dbReference>
<dbReference type="InterPro" id="IPR027417">
    <property type="entry name" value="P-loop_NTPase"/>
</dbReference>
<keyword evidence="1" id="KW-0547">Nucleotide-binding</keyword>